<keyword evidence="5" id="KW-0378">Hydrolase</keyword>
<comment type="catalytic activity">
    <reaction evidence="7">
        <text>adenosine + H2O + H(+) = inosine + NH4(+)</text>
        <dbReference type="Rhea" id="RHEA:24408"/>
        <dbReference type="ChEBI" id="CHEBI:15377"/>
        <dbReference type="ChEBI" id="CHEBI:15378"/>
        <dbReference type="ChEBI" id="CHEBI:16335"/>
        <dbReference type="ChEBI" id="CHEBI:17596"/>
        <dbReference type="ChEBI" id="CHEBI:28938"/>
        <dbReference type="EC" id="3.5.4.4"/>
    </reaction>
    <physiologicalReaction direction="left-to-right" evidence="7">
        <dbReference type="Rhea" id="RHEA:24409"/>
    </physiologicalReaction>
</comment>
<proteinExistence type="inferred from homology"/>
<evidence type="ECO:0000256" key="8">
    <source>
        <dbReference type="ARBA" id="ARBA00048968"/>
    </source>
</evidence>
<evidence type="ECO:0000256" key="6">
    <source>
        <dbReference type="ARBA" id="ARBA00022833"/>
    </source>
</evidence>
<dbReference type="NCBIfam" id="TIGR00726">
    <property type="entry name" value="peptidoglycan editing factor PgeF"/>
    <property type="match status" value="1"/>
</dbReference>
<dbReference type="eggNOG" id="COG1496">
    <property type="taxonomic scope" value="Bacteria"/>
</dbReference>
<sequence length="245" mass="27065">MTSSALIVPDWPAPAHIKAICTTRQAGFSPPPYDSLNLGDHVADDPKNVHRNRQQLITLADLPEMPLWLNQTHSTRVIDSDEWQSGIEADAIISERPGHVCSVLTADCLPLLVCDVRGNQVAAIHAGWRGLLSGIIETTVKRFNAPMQDLLVWLGPAIGPSAFEVGPEVYQAFTAHHAIAAEAFTASENGHHYADIYQLARQRLQLRGVHNIFGGEYCTFNQADQFFSYRRDGVTGRMASIIWLE</sequence>
<dbReference type="OrthoDB" id="4279at2"/>
<evidence type="ECO:0000256" key="7">
    <source>
        <dbReference type="ARBA" id="ARBA00047989"/>
    </source>
</evidence>
<comment type="similarity">
    <text evidence="2 10">Belongs to the purine nucleoside phosphorylase YfiH/LACC1 family.</text>
</comment>
<evidence type="ECO:0000256" key="5">
    <source>
        <dbReference type="ARBA" id="ARBA00022801"/>
    </source>
</evidence>
<dbReference type="AlphaFoldDB" id="M7NY01"/>
<dbReference type="PATRIC" id="fig|1286106.3.peg.813"/>
<dbReference type="STRING" id="1286106.MPL1_04050"/>
<gene>
    <name evidence="11" type="ORF">MPL1_04050</name>
</gene>
<dbReference type="Proteomes" id="UP000012019">
    <property type="component" value="Unassembled WGS sequence"/>
</dbReference>
<dbReference type="InterPro" id="IPR038371">
    <property type="entry name" value="Cu_polyphenol_OxRdtase_sf"/>
</dbReference>
<evidence type="ECO:0000256" key="3">
    <source>
        <dbReference type="ARBA" id="ARBA00022679"/>
    </source>
</evidence>
<dbReference type="InterPro" id="IPR011324">
    <property type="entry name" value="Cytotoxic_necrot_fac-like_cat"/>
</dbReference>
<evidence type="ECO:0000256" key="9">
    <source>
        <dbReference type="ARBA" id="ARBA00049893"/>
    </source>
</evidence>
<dbReference type="Gene3D" id="3.60.140.10">
    <property type="entry name" value="CNF1/YfiH-like putative cysteine hydrolases"/>
    <property type="match status" value="1"/>
</dbReference>
<dbReference type="SUPFAM" id="SSF64438">
    <property type="entry name" value="CNF1/YfiH-like putative cysteine hydrolases"/>
    <property type="match status" value="1"/>
</dbReference>
<dbReference type="CDD" id="cd16833">
    <property type="entry name" value="YfiH"/>
    <property type="match status" value="1"/>
</dbReference>
<comment type="caution">
    <text evidence="11">The sequence shown here is derived from an EMBL/GenBank/DDBJ whole genome shotgun (WGS) entry which is preliminary data.</text>
</comment>
<evidence type="ECO:0000313" key="12">
    <source>
        <dbReference type="Proteomes" id="UP000012019"/>
    </source>
</evidence>
<name>M7NY01_9GAMM</name>
<dbReference type="GO" id="GO:0017061">
    <property type="term" value="F:S-methyl-5-thioadenosine phosphorylase activity"/>
    <property type="evidence" value="ECO:0007669"/>
    <property type="project" value="UniProtKB-EC"/>
</dbReference>
<protein>
    <recommendedName>
        <fullName evidence="10">Purine nucleoside phosphorylase</fullName>
    </recommendedName>
</protein>
<dbReference type="EMBL" id="APHR01000017">
    <property type="protein sequence ID" value="EMR13678.1"/>
    <property type="molecule type" value="Genomic_DNA"/>
</dbReference>
<dbReference type="RefSeq" id="WP_009725834.1">
    <property type="nucleotide sequence ID" value="NZ_APHR01000017.1"/>
</dbReference>
<accession>M7NY01</accession>
<keyword evidence="6" id="KW-0862">Zinc</keyword>
<keyword evidence="3" id="KW-0808">Transferase</keyword>
<comment type="catalytic activity">
    <reaction evidence="1">
        <text>inosine + phosphate = alpha-D-ribose 1-phosphate + hypoxanthine</text>
        <dbReference type="Rhea" id="RHEA:27646"/>
        <dbReference type="ChEBI" id="CHEBI:17368"/>
        <dbReference type="ChEBI" id="CHEBI:17596"/>
        <dbReference type="ChEBI" id="CHEBI:43474"/>
        <dbReference type="ChEBI" id="CHEBI:57720"/>
        <dbReference type="EC" id="2.4.2.1"/>
    </reaction>
    <physiologicalReaction direction="left-to-right" evidence="1">
        <dbReference type="Rhea" id="RHEA:27647"/>
    </physiologicalReaction>
</comment>
<dbReference type="PANTHER" id="PTHR30616:SF2">
    <property type="entry name" value="PURINE NUCLEOSIDE PHOSPHORYLASE LACC1"/>
    <property type="match status" value="1"/>
</dbReference>
<evidence type="ECO:0000313" key="11">
    <source>
        <dbReference type="EMBL" id="EMR13678.1"/>
    </source>
</evidence>
<evidence type="ECO:0000256" key="10">
    <source>
        <dbReference type="RuleBase" id="RU361274"/>
    </source>
</evidence>
<evidence type="ECO:0000256" key="4">
    <source>
        <dbReference type="ARBA" id="ARBA00022723"/>
    </source>
</evidence>
<evidence type="ECO:0000256" key="1">
    <source>
        <dbReference type="ARBA" id="ARBA00000553"/>
    </source>
</evidence>
<dbReference type="GO" id="GO:0016787">
    <property type="term" value="F:hydrolase activity"/>
    <property type="evidence" value="ECO:0007669"/>
    <property type="project" value="UniProtKB-KW"/>
</dbReference>
<dbReference type="Pfam" id="PF02578">
    <property type="entry name" value="Cu-oxidase_4"/>
    <property type="match status" value="1"/>
</dbReference>
<evidence type="ECO:0000256" key="2">
    <source>
        <dbReference type="ARBA" id="ARBA00007353"/>
    </source>
</evidence>
<keyword evidence="12" id="KW-1185">Reference proteome</keyword>
<dbReference type="PANTHER" id="PTHR30616">
    <property type="entry name" value="UNCHARACTERIZED PROTEIN YFIH"/>
    <property type="match status" value="1"/>
</dbReference>
<comment type="catalytic activity">
    <reaction evidence="8">
        <text>adenosine + phosphate = alpha-D-ribose 1-phosphate + adenine</text>
        <dbReference type="Rhea" id="RHEA:27642"/>
        <dbReference type="ChEBI" id="CHEBI:16335"/>
        <dbReference type="ChEBI" id="CHEBI:16708"/>
        <dbReference type="ChEBI" id="CHEBI:43474"/>
        <dbReference type="ChEBI" id="CHEBI:57720"/>
        <dbReference type="EC" id="2.4.2.1"/>
    </reaction>
    <physiologicalReaction direction="left-to-right" evidence="8">
        <dbReference type="Rhea" id="RHEA:27643"/>
    </physiologicalReaction>
</comment>
<reference evidence="11 12" key="1">
    <citation type="journal article" date="2013" name="Genome Announc.">
        <title>Draft Genome Sequence of Methylophaga lonarensis MPLT, a Haloalkaliphilic (Non-Methane-Utilizing) Methylotroph.</title>
        <authorList>
            <person name="Shetty S.A."/>
            <person name="Marathe N.P."/>
            <person name="Munot H."/>
            <person name="Antony C.P."/>
            <person name="Dhotre D.P."/>
            <person name="Murrell J.C."/>
            <person name="Shouche Y.S."/>
        </authorList>
    </citation>
    <scope>NUCLEOTIDE SEQUENCE [LARGE SCALE GENOMIC DNA]</scope>
    <source>
        <strain evidence="11 12">MPL</strain>
    </source>
</reference>
<comment type="catalytic activity">
    <reaction evidence="9">
        <text>S-methyl-5'-thioadenosine + phosphate = 5-(methylsulfanyl)-alpha-D-ribose 1-phosphate + adenine</text>
        <dbReference type="Rhea" id="RHEA:11852"/>
        <dbReference type="ChEBI" id="CHEBI:16708"/>
        <dbReference type="ChEBI" id="CHEBI:17509"/>
        <dbReference type="ChEBI" id="CHEBI:43474"/>
        <dbReference type="ChEBI" id="CHEBI:58533"/>
        <dbReference type="EC" id="2.4.2.28"/>
    </reaction>
    <physiologicalReaction direction="left-to-right" evidence="9">
        <dbReference type="Rhea" id="RHEA:11853"/>
    </physiologicalReaction>
</comment>
<organism evidence="11 12">
    <name type="scientific">Methylophaga lonarensis MPL</name>
    <dbReference type="NCBI Taxonomy" id="1286106"/>
    <lineage>
        <taxon>Bacteria</taxon>
        <taxon>Pseudomonadati</taxon>
        <taxon>Pseudomonadota</taxon>
        <taxon>Gammaproteobacteria</taxon>
        <taxon>Thiotrichales</taxon>
        <taxon>Piscirickettsiaceae</taxon>
        <taxon>Methylophaga</taxon>
    </lineage>
</organism>
<dbReference type="GO" id="GO:0005507">
    <property type="term" value="F:copper ion binding"/>
    <property type="evidence" value="ECO:0007669"/>
    <property type="project" value="TreeGrafter"/>
</dbReference>
<keyword evidence="4" id="KW-0479">Metal-binding</keyword>
<dbReference type="InterPro" id="IPR003730">
    <property type="entry name" value="Cu_polyphenol_OxRdtase"/>
</dbReference>